<dbReference type="OrthoDB" id="9985223at2"/>
<evidence type="ECO:0000256" key="2">
    <source>
        <dbReference type="SAM" id="Phobius"/>
    </source>
</evidence>
<evidence type="ECO:0000313" key="4">
    <source>
        <dbReference type="Proteomes" id="UP000002218"/>
    </source>
</evidence>
<feature type="transmembrane region" description="Helical" evidence="2">
    <location>
        <begin position="151"/>
        <end position="170"/>
    </location>
</feature>
<dbReference type="AlphaFoldDB" id="C8XFY2"/>
<dbReference type="Proteomes" id="UP000002218">
    <property type="component" value="Chromosome"/>
</dbReference>
<feature type="transmembrane region" description="Helical" evidence="2">
    <location>
        <begin position="177"/>
        <end position="196"/>
    </location>
</feature>
<keyword evidence="2" id="KW-0812">Transmembrane</keyword>
<sequence length="251" mass="25921">MSGPENSKSDSSAEHTESSGGVTTVSSAYSAASPFSDDSPDSPYGSSKSSGSAWSGSPYEPLDSETSLNSYPSAYGASDTASPTYVPPPPSATADRDERATGGRQTKQRAIAGLFSAILGTLLVGSGLYLIGEFGMGIFQAMLNGGGQPSGWDITWTSVGAALIFVAVVLNGWSPWATLIPGAVLTAAGIWSLAWYDGADRVASFLDQLFARPEMVVWGITGWLLVLGLVLLGASFAVVISRAAGRRRPLA</sequence>
<name>C8XFY2_NAKMY</name>
<feature type="transmembrane region" description="Helical" evidence="2">
    <location>
        <begin position="110"/>
        <end position="131"/>
    </location>
</feature>
<dbReference type="HOGENOM" id="CLU_1106226_0_0_11"/>
<evidence type="ECO:0000313" key="3">
    <source>
        <dbReference type="EMBL" id="ACV78093.1"/>
    </source>
</evidence>
<accession>C8XFY2</accession>
<feature type="compositionally biased region" description="Basic and acidic residues" evidence="1">
    <location>
        <begin position="7"/>
        <end position="17"/>
    </location>
</feature>
<reference evidence="3 4" key="2">
    <citation type="journal article" date="2010" name="Stand. Genomic Sci.">
        <title>Complete genome sequence of Nakamurella multipartita type strain (Y-104).</title>
        <authorList>
            <person name="Tice H."/>
            <person name="Mayilraj S."/>
            <person name="Sims D."/>
            <person name="Lapidus A."/>
            <person name="Nolan M."/>
            <person name="Lucas S."/>
            <person name="Glavina Del Rio T."/>
            <person name="Copeland A."/>
            <person name="Cheng J.F."/>
            <person name="Meincke L."/>
            <person name="Bruce D."/>
            <person name="Goodwin L."/>
            <person name="Pitluck S."/>
            <person name="Ivanova N."/>
            <person name="Mavromatis K."/>
            <person name="Ovchinnikova G."/>
            <person name="Pati A."/>
            <person name="Chen A."/>
            <person name="Palaniappan K."/>
            <person name="Land M."/>
            <person name="Hauser L."/>
            <person name="Chang Y.J."/>
            <person name="Jeffries C.D."/>
            <person name="Detter J.C."/>
            <person name="Brettin T."/>
            <person name="Rohde M."/>
            <person name="Goker M."/>
            <person name="Bristow J."/>
            <person name="Eisen J.A."/>
            <person name="Markowitz V."/>
            <person name="Hugenholtz P."/>
            <person name="Kyrpides N.C."/>
            <person name="Klenk H.P."/>
            <person name="Chen F."/>
        </authorList>
    </citation>
    <scope>NUCLEOTIDE SEQUENCE [LARGE SCALE GENOMIC DNA]</scope>
    <source>
        <strain evidence="4">ATCC 700099 / DSM 44233 / CIP 104796 / JCM 9543 / NBRC 105858 / Y-104</strain>
    </source>
</reference>
<gene>
    <name evidence="3" type="ordered locus">Namu_1703</name>
</gene>
<dbReference type="EMBL" id="CP001737">
    <property type="protein sequence ID" value="ACV78093.1"/>
    <property type="molecule type" value="Genomic_DNA"/>
</dbReference>
<organism evidence="3 4">
    <name type="scientific">Nakamurella multipartita (strain ATCC 700099 / DSM 44233 / CIP 104796 / JCM 9543 / NBRC 105858 / Y-104)</name>
    <name type="common">Microsphaera multipartita</name>
    <dbReference type="NCBI Taxonomy" id="479431"/>
    <lineage>
        <taxon>Bacteria</taxon>
        <taxon>Bacillati</taxon>
        <taxon>Actinomycetota</taxon>
        <taxon>Actinomycetes</taxon>
        <taxon>Nakamurellales</taxon>
        <taxon>Nakamurellaceae</taxon>
        <taxon>Nakamurella</taxon>
    </lineage>
</organism>
<feature type="transmembrane region" description="Helical" evidence="2">
    <location>
        <begin position="216"/>
        <end position="240"/>
    </location>
</feature>
<proteinExistence type="predicted"/>
<feature type="region of interest" description="Disordered" evidence="1">
    <location>
        <begin position="1"/>
        <end position="105"/>
    </location>
</feature>
<dbReference type="KEGG" id="nml:Namu_1703"/>
<keyword evidence="2" id="KW-0472">Membrane</keyword>
<protein>
    <submittedName>
        <fullName evidence="3">Uncharacterized protein</fullName>
    </submittedName>
</protein>
<evidence type="ECO:0000256" key="1">
    <source>
        <dbReference type="SAM" id="MobiDB-lite"/>
    </source>
</evidence>
<dbReference type="RefSeq" id="WP_015746996.1">
    <property type="nucleotide sequence ID" value="NC_013235.1"/>
</dbReference>
<feature type="compositionally biased region" description="Low complexity" evidence="1">
    <location>
        <begin position="18"/>
        <end position="59"/>
    </location>
</feature>
<reference evidence="4" key="1">
    <citation type="submission" date="2009-09" db="EMBL/GenBank/DDBJ databases">
        <title>The complete genome of Nakamurella multipartita DSM 44233.</title>
        <authorList>
            <consortium name="US DOE Joint Genome Institute (JGI-PGF)"/>
            <person name="Lucas S."/>
            <person name="Copeland A."/>
            <person name="Lapidus A."/>
            <person name="Glavina del Rio T."/>
            <person name="Dalin E."/>
            <person name="Tice H."/>
            <person name="Bruce D."/>
            <person name="Goodwin L."/>
            <person name="Pitluck S."/>
            <person name="Kyrpides N."/>
            <person name="Mavromatis K."/>
            <person name="Ivanova N."/>
            <person name="Ovchinnikova G."/>
            <person name="Sims D."/>
            <person name="Meincke L."/>
            <person name="Brettin T."/>
            <person name="Detter J.C."/>
            <person name="Han C."/>
            <person name="Larimer F."/>
            <person name="Land M."/>
            <person name="Hauser L."/>
            <person name="Markowitz V."/>
            <person name="Cheng J.-F."/>
            <person name="Hugenholtz P."/>
            <person name="Woyke T."/>
            <person name="Wu D."/>
            <person name="Klenk H.-P."/>
            <person name="Eisen J.A."/>
        </authorList>
    </citation>
    <scope>NUCLEOTIDE SEQUENCE [LARGE SCALE GENOMIC DNA]</scope>
    <source>
        <strain evidence="4">ATCC 700099 / DSM 44233 / CIP 104796 / JCM 9543 / NBRC 105858 / Y-104</strain>
    </source>
</reference>
<dbReference type="InParanoid" id="C8XFY2"/>
<keyword evidence="4" id="KW-1185">Reference proteome</keyword>
<keyword evidence="2" id="KW-1133">Transmembrane helix</keyword>